<evidence type="ECO:0000313" key="3">
    <source>
        <dbReference type="Proteomes" id="UP000827549"/>
    </source>
</evidence>
<sequence>MAQKVEFGGKAEFWIDRDLSTFEQSFFRTFLINFFISRKSELVTYEARYLFEPSAEESEKGEESGTSDSDHSSAASEENEGTNGSQATERNAASSAGTEGSEATEDVEAIARSEVTEASDESASSEETGPPKQPCGFGISTLHLLTPPHIQLIASKLSLLAKCSVKVKTWPRHPPPPVGWDRLSDGEVDEDDLSAKHRWWVDSDSDSDSYASDQQPDSTTDTPETTPLTTPADEEPRSDWQGCDTDPRDRQNWQSRWVEDTPCETDIDRPQPLGPVYLATIPGAAEAWQDDMVADWVARGAEDRKNARWRSVYKLAATHAATYVLGAQAVREHTVRQRRMSWWDGYVSPLLYNTTAIVVVRYRAPSPVGWVNVMDHRLRRAFNF</sequence>
<feature type="compositionally biased region" description="Basic and acidic residues" evidence="1">
    <location>
        <begin position="57"/>
        <end position="71"/>
    </location>
</feature>
<dbReference type="EMBL" id="CP086719">
    <property type="protein sequence ID" value="WOO84343.1"/>
    <property type="molecule type" value="Genomic_DNA"/>
</dbReference>
<evidence type="ECO:0000313" key="2">
    <source>
        <dbReference type="EMBL" id="WOO84343.1"/>
    </source>
</evidence>
<keyword evidence="3" id="KW-1185">Reference proteome</keyword>
<evidence type="ECO:0000256" key="1">
    <source>
        <dbReference type="SAM" id="MobiDB-lite"/>
    </source>
</evidence>
<gene>
    <name evidence="2" type="ORF">LOC62_06G007863</name>
</gene>
<dbReference type="GeneID" id="87811034"/>
<name>A0AAF1BT52_9TREE</name>
<reference evidence="2" key="1">
    <citation type="submission" date="2023-10" db="EMBL/GenBank/DDBJ databases">
        <authorList>
            <person name="Noh H."/>
        </authorList>
    </citation>
    <scope>NUCLEOTIDE SEQUENCE</scope>
    <source>
        <strain evidence="2">DUCC4014</strain>
    </source>
</reference>
<feature type="compositionally biased region" description="Low complexity" evidence="1">
    <location>
        <begin position="208"/>
        <end position="231"/>
    </location>
</feature>
<feature type="compositionally biased region" description="Polar residues" evidence="1">
    <location>
        <begin position="81"/>
        <end position="91"/>
    </location>
</feature>
<organism evidence="2 3">
    <name type="scientific">Vanrija pseudolonga</name>
    <dbReference type="NCBI Taxonomy" id="143232"/>
    <lineage>
        <taxon>Eukaryota</taxon>
        <taxon>Fungi</taxon>
        <taxon>Dikarya</taxon>
        <taxon>Basidiomycota</taxon>
        <taxon>Agaricomycotina</taxon>
        <taxon>Tremellomycetes</taxon>
        <taxon>Trichosporonales</taxon>
        <taxon>Trichosporonaceae</taxon>
        <taxon>Vanrija</taxon>
    </lineage>
</organism>
<proteinExistence type="predicted"/>
<accession>A0AAF1BT52</accession>
<dbReference type="Proteomes" id="UP000827549">
    <property type="component" value="Chromosome 6"/>
</dbReference>
<feature type="compositionally biased region" description="Low complexity" evidence="1">
    <location>
        <begin position="92"/>
        <end position="101"/>
    </location>
</feature>
<feature type="region of interest" description="Disordered" evidence="1">
    <location>
        <begin position="203"/>
        <end position="257"/>
    </location>
</feature>
<feature type="region of interest" description="Disordered" evidence="1">
    <location>
        <begin position="54"/>
        <end position="135"/>
    </location>
</feature>
<protein>
    <submittedName>
        <fullName evidence="2">Uncharacterized protein</fullName>
    </submittedName>
</protein>
<dbReference type="AlphaFoldDB" id="A0AAF1BT52"/>
<dbReference type="RefSeq" id="XP_062630369.1">
    <property type="nucleotide sequence ID" value="XM_062774385.1"/>
</dbReference>